<feature type="domain" description="60S ribosomal export protein NMD3 SH3" evidence="10">
    <location>
        <begin position="245"/>
        <end position="292"/>
    </location>
</feature>
<feature type="domain" description="Nmd3 N-terminal" evidence="8">
    <location>
        <begin position="14"/>
        <end position="242"/>
    </location>
</feature>
<evidence type="ECO:0000313" key="12">
    <source>
        <dbReference type="Proteomes" id="UP000274922"/>
    </source>
</evidence>
<dbReference type="Pfam" id="PF04981">
    <property type="entry name" value="NMD3"/>
    <property type="match status" value="1"/>
</dbReference>
<feature type="domain" description="60S ribosomal export protein NMD3 OB-fold" evidence="9">
    <location>
        <begin position="309"/>
        <end position="396"/>
    </location>
</feature>
<evidence type="ECO:0000256" key="3">
    <source>
        <dbReference type="ARBA" id="ARBA00022448"/>
    </source>
</evidence>
<dbReference type="GO" id="GO:0005737">
    <property type="term" value="C:cytoplasm"/>
    <property type="evidence" value="ECO:0007669"/>
    <property type="project" value="UniProtKB-SubCell"/>
</dbReference>
<evidence type="ECO:0000256" key="1">
    <source>
        <dbReference type="ARBA" id="ARBA00009794"/>
    </source>
</evidence>
<protein>
    <recommendedName>
        <fullName evidence="2 7">60S ribosomal export protein NMD3</fullName>
    </recommendedName>
</protein>
<dbReference type="GO" id="GO:0015031">
    <property type="term" value="P:protein transport"/>
    <property type="evidence" value="ECO:0007669"/>
    <property type="project" value="UniProtKB-KW"/>
</dbReference>
<dbReference type="InterPro" id="IPR039768">
    <property type="entry name" value="Nmd3"/>
</dbReference>
<evidence type="ECO:0000259" key="10">
    <source>
        <dbReference type="Pfam" id="PF21193"/>
    </source>
</evidence>
<dbReference type="InterPro" id="IPR048898">
    <property type="entry name" value="OB_NMD3"/>
</dbReference>
<keyword evidence="4 7" id="KW-0963">Cytoplasm</keyword>
<evidence type="ECO:0000256" key="4">
    <source>
        <dbReference type="ARBA" id="ARBA00022490"/>
    </source>
</evidence>
<sequence length="531" mass="60480">MSEDAVQTESRILCASCGSLMAPNSANMCVGCIRGTVDITEGIPKQATVYYCRDCERYLQPPAQWQVCTLESRELLALLLKKLKGLTKVRLVDASFIWTEPHSRRIKVKLTIQKEVFSDTILQQTFIVEYVVSTQQCPDCTRIAASQTWKAVVQLRQKVTHKRTFLWLEQLILKHGAHRDTVNIKEARDGIDFYYVQRGHAIRMMDFLATMVPVRVKKSEEIISSDIRNNTANFRFSYSAEIVPLCRDDLVCLPIAIARQLSCISPLVLVSRVSSTIQFLDFATLQTVEMRNNTYWDNPFFSLTDIRQLTEFYVIDVEIEHDKKRGKLAVANVEVALATNLSVTFTTRTHLGHILNPGDHVLGYDLTNVNFNNDQWDALLQRTTRSSLPDVVLVKKSYRNARRKIRQRHWKLKKLAIEAEAGLINRGKAEQAREDMDYELFLRDLEEDKDMRAMVNLYRNPDAENADGLAEDAAAAAVADGDDDSEIEEDFPEIELDELIDEMADMTIVEHPAGIKPDENAFASIEESESH</sequence>
<accession>A0A4V1IVI7</accession>
<comment type="similarity">
    <text evidence="1 7">Belongs to the NMD3 family.</text>
</comment>
<organism evidence="11 12">
    <name type="scientific">Caulochytrium protostelioides</name>
    <dbReference type="NCBI Taxonomy" id="1555241"/>
    <lineage>
        <taxon>Eukaryota</taxon>
        <taxon>Fungi</taxon>
        <taxon>Fungi incertae sedis</taxon>
        <taxon>Chytridiomycota</taxon>
        <taxon>Chytridiomycota incertae sedis</taxon>
        <taxon>Chytridiomycetes</taxon>
        <taxon>Caulochytriales</taxon>
        <taxon>Caulochytriaceae</taxon>
        <taxon>Caulochytrium</taxon>
    </lineage>
</organism>
<dbReference type="STRING" id="1555241.A0A4V1IVI7"/>
<dbReference type="GO" id="GO:0000055">
    <property type="term" value="P:ribosomal large subunit export from nucleus"/>
    <property type="evidence" value="ECO:0007669"/>
    <property type="project" value="TreeGrafter"/>
</dbReference>
<dbReference type="Proteomes" id="UP000274922">
    <property type="component" value="Unassembled WGS sequence"/>
</dbReference>
<evidence type="ECO:0000256" key="7">
    <source>
        <dbReference type="RuleBase" id="RU364108"/>
    </source>
</evidence>
<keyword evidence="12" id="KW-1185">Reference proteome</keyword>
<keyword evidence="5 7" id="KW-0653">Protein transport</keyword>
<comment type="function">
    <text evidence="7">Acts as an adapter for the XPO1/CRM1-mediated export of the 60S ribosomal subunit.</text>
</comment>
<dbReference type="GO" id="GO:0005634">
    <property type="term" value="C:nucleus"/>
    <property type="evidence" value="ECO:0007669"/>
    <property type="project" value="UniProtKB-SubCell"/>
</dbReference>
<dbReference type="GO" id="GO:0043023">
    <property type="term" value="F:ribosomal large subunit binding"/>
    <property type="evidence" value="ECO:0007669"/>
    <property type="project" value="InterPro"/>
</dbReference>
<comment type="subcellular location">
    <subcellularLocation>
        <location evidence="7">Cytoplasm</location>
    </subcellularLocation>
    <subcellularLocation>
        <location evidence="7">Nucleus</location>
    </subcellularLocation>
</comment>
<dbReference type="PANTHER" id="PTHR12746">
    <property type="entry name" value="NONSENSE-MEDIATED MRNA DECAY PROTEIN 3"/>
    <property type="match status" value="1"/>
</dbReference>
<evidence type="ECO:0000256" key="5">
    <source>
        <dbReference type="ARBA" id="ARBA00022927"/>
    </source>
</evidence>
<evidence type="ECO:0000256" key="6">
    <source>
        <dbReference type="ARBA" id="ARBA00023242"/>
    </source>
</evidence>
<keyword evidence="3 7" id="KW-0813">Transport</keyword>
<dbReference type="EMBL" id="ML014112">
    <property type="protein sequence ID" value="RKP04199.1"/>
    <property type="molecule type" value="Genomic_DNA"/>
</dbReference>
<evidence type="ECO:0000259" key="8">
    <source>
        <dbReference type="Pfam" id="PF04981"/>
    </source>
</evidence>
<dbReference type="PANTHER" id="PTHR12746:SF2">
    <property type="entry name" value="60S RIBOSOMAL EXPORT PROTEIN NMD3"/>
    <property type="match status" value="1"/>
</dbReference>
<dbReference type="AlphaFoldDB" id="A0A4V1IVI7"/>
<keyword evidence="6 7" id="KW-0539">Nucleus</keyword>
<proteinExistence type="inferred from homology"/>
<dbReference type="InterPro" id="IPR048899">
    <property type="entry name" value="NMD_SH3"/>
</dbReference>
<reference evidence="12" key="1">
    <citation type="journal article" date="2018" name="Nat. Microbiol.">
        <title>Leveraging single-cell genomics to expand the fungal tree of life.</title>
        <authorList>
            <person name="Ahrendt S.R."/>
            <person name="Quandt C.A."/>
            <person name="Ciobanu D."/>
            <person name="Clum A."/>
            <person name="Salamov A."/>
            <person name="Andreopoulos B."/>
            <person name="Cheng J.F."/>
            <person name="Woyke T."/>
            <person name="Pelin A."/>
            <person name="Henrissat B."/>
            <person name="Reynolds N.K."/>
            <person name="Benny G.L."/>
            <person name="Smith M.E."/>
            <person name="James T.Y."/>
            <person name="Grigoriev I.V."/>
        </authorList>
    </citation>
    <scope>NUCLEOTIDE SEQUENCE [LARGE SCALE GENOMIC DNA]</scope>
    <source>
        <strain evidence="12">ATCC 52028</strain>
    </source>
</reference>
<evidence type="ECO:0000259" key="9">
    <source>
        <dbReference type="Pfam" id="PF21192"/>
    </source>
</evidence>
<dbReference type="Pfam" id="PF21193">
    <property type="entry name" value="NMD_SH3"/>
    <property type="match status" value="1"/>
</dbReference>
<evidence type="ECO:0000256" key="2">
    <source>
        <dbReference type="ARBA" id="ARBA00017035"/>
    </source>
</evidence>
<dbReference type="OrthoDB" id="203821at2759"/>
<dbReference type="Pfam" id="PF21192">
    <property type="entry name" value="OB_NMD3"/>
    <property type="match status" value="1"/>
</dbReference>
<dbReference type="InterPro" id="IPR007064">
    <property type="entry name" value="Nmd3_N"/>
</dbReference>
<evidence type="ECO:0000313" key="11">
    <source>
        <dbReference type="EMBL" id="RKP04199.1"/>
    </source>
</evidence>
<gene>
    <name evidence="11" type="ORF">CXG81DRAFT_8554</name>
</gene>
<name>A0A4V1IVI7_9FUNG</name>